<evidence type="ECO:0000256" key="2">
    <source>
        <dbReference type="ARBA" id="ARBA00022614"/>
    </source>
</evidence>
<dbReference type="InterPro" id="IPR011989">
    <property type="entry name" value="ARM-like"/>
</dbReference>
<evidence type="ECO:0000313" key="5">
    <source>
        <dbReference type="EMBL" id="KAF6445719.1"/>
    </source>
</evidence>
<dbReference type="GO" id="GO:0031462">
    <property type="term" value="C:Cul2-RING ubiquitin ligase complex"/>
    <property type="evidence" value="ECO:0007669"/>
    <property type="project" value="TreeGrafter"/>
</dbReference>
<evidence type="ECO:0000256" key="1">
    <source>
        <dbReference type="ARBA" id="ARBA00009420"/>
    </source>
</evidence>
<comment type="caution">
    <text evidence="5">The sequence shown here is derived from an EMBL/GenBank/DDBJ whole genome shotgun (WGS) entry which is preliminary data.</text>
</comment>
<gene>
    <name evidence="5" type="ORF">HJG59_020270</name>
</gene>
<accession>A0A7J8FEB7</accession>
<feature type="domain" description="Protein zer-1 homolog-like C-terminal" evidence="4">
    <location>
        <begin position="1"/>
        <end position="230"/>
    </location>
</feature>
<sequence length="347" mass="40043">MQWLCNHEDQNMQRMAVAIISILAAKLSTEQTAQLGAELFIVRQLLQIVKQKTNQNSVDTTLKFTLSALWNLTDESPTTCRHFIENQGLELFMRVLESFPTESSIQQKVLGLLNNIAEVQELHSELMWKDFIDHISSLLHSVEVEVSYFAAGIIAHLISRGEQAWTLSHSQRNSLLDDLHSAILKWPTPECEMVAYRFSSQGLLFLNVHLQDQKSTSEKKIFLCWYLVLVTLHLLYQDFSRIWPSFKWIKQRSFNPFFPLLGCFTTPGVQLWAVWAMQHVCSKNPSRYCSMLIEEGGLQHLYNIKEHEQTDPHVQQIAVAILDSLEKHIVRHGRPPPCKKQPQARLN</sequence>
<dbReference type="InterPro" id="IPR000225">
    <property type="entry name" value="Armadillo"/>
</dbReference>
<evidence type="ECO:0000259" key="4">
    <source>
        <dbReference type="Pfam" id="PF22964"/>
    </source>
</evidence>
<dbReference type="SUPFAM" id="SSF48371">
    <property type="entry name" value="ARM repeat"/>
    <property type="match status" value="1"/>
</dbReference>
<dbReference type="InterPro" id="IPR016024">
    <property type="entry name" value="ARM-type_fold"/>
</dbReference>
<reference evidence="5 6" key="1">
    <citation type="journal article" date="2020" name="Nature">
        <title>Six reference-quality genomes reveal evolution of bat adaptations.</title>
        <authorList>
            <person name="Jebb D."/>
            <person name="Huang Z."/>
            <person name="Pippel M."/>
            <person name="Hughes G.M."/>
            <person name="Lavrichenko K."/>
            <person name="Devanna P."/>
            <person name="Winkler S."/>
            <person name="Jermiin L.S."/>
            <person name="Skirmuntt E.C."/>
            <person name="Katzourakis A."/>
            <person name="Burkitt-Gray L."/>
            <person name="Ray D.A."/>
            <person name="Sullivan K.A.M."/>
            <person name="Roscito J.G."/>
            <person name="Kirilenko B.M."/>
            <person name="Davalos L.M."/>
            <person name="Corthals A.P."/>
            <person name="Power M.L."/>
            <person name="Jones G."/>
            <person name="Ransome R.D."/>
            <person name="Dechmann D.K.N."/>
            <person name="Locatelli A.G."/>
            <person name="Puechmaille S.J."/>
            <person name="Fedrigo O."/>
            <person name="Jarvis E.D."/>
            <person name="Hiller M."/>
            <person name="Vernes S.C."/>
            <person name="Myers E.W."/>
            <person name="Teeling E.C."/>
        </authorList>
    </citation>
    <scope>NUCLEOTIDE SEQUENCE [LARGE SCALE GENOMIC DNA]</scope>
    <source>
        <strain evidence="5">MMolMol1</strain>
        <tissue evidence="5">Muscle</tissue>
    </source>
</reference>
<dbReference type="Gene3D" id="1.25.10.10">
    <property type="entry name" value="Leucine-rich Repeat Variant"/>
    <property type="match status" value="2"/>
</dbReference>
<keyword evidence="3" id="KW-0833">Ubl conjugation pathway</keyword>
<protein>
    <submittedName>
        <fullName evidence="5">Zyg-11 family member B, cell cycle regulator</fullName>
    </submittedName>
</protein>
<dbReference type="Pfam" id="PF22964">
    <property type="entry name" value="ZER1-like_2nd"/>
    <property type="match status" value="2"/>
</dbReference>
<evidence type="ECO:0000256" key="3">
    <source>
        <dbReference type="ARBA" id="ARBA00022786"/>
    </source>
</evidence>
<dbReference type="SMART" id="SM00185">
    <property type="entry name" value="ARM"/>
    <property type="match status" value="3"/>
</dbReference>
<comment type="similarity">
    <text evidence="1">Belongs to the zyg-11 family.</text>
</comment>
<dbReference type="PANTHER" id="PTHR12904:SF21">
    <property type="entry name" value="PROTEIN ZYG-11 HOMOLOG B"/>
    <property type="match status" value="1"/>
</dbReference>
<name>A0A7J8FEB7_MOLMO</name>
<evidence type="ECO:0000313" key="6">
    <source>
        <dbReference type="Proteomes" id="UP000550707"/>
    </source>
</evidence>
<keyword evidence="2" id="KW-0433">Leucine-rich repeat</keyword>
<feature type="domain" description="Protein zer-1 homolog-like C-terminal" evidence="4">
    <location>
        <begin position="247"/>
        <end position="326"/>
    </location>
</feature>
<dbReference type="AlphaFoldDB" id="A0A7J8FEB7"/>
<organism evidence="5 6">
    <name type="scientific">Molossus molossus</name>
    <name type="common">Pallas' mastiff bat</name>
    <name type="synonym">Vespertilio molossus</name>
    <dbReference type="NCBI Taxonomy" id="27622"/>
    <lineage>
        <taxon>Eukaryota</taxon>
        <taxon>Metazoa</taxon>
        <taxon>Chordata</taxon>
        <taxon>Craniata</taxon>
        <taxon>Vertebrata</taxon>
        <taxon>Euteleostomi</taxon>
        <taxon>Mammalia</taxon>
        <taxon>Eutheria</taxon>
        <taxon>Laurasiatheria</taxon>
        <taxon>Chiroptera</taxon>
        <taxon>Yangochiroptera</taxon>
        <taxon>Molossidae</taxon>
        <taxon>Molossus</taxon>
    </lineage>
</organism>
<proteinExistence type="inferred from homology"/>
<dbReference type="InterPro" id="IPR051341">
    <property type="entry name" value="Zyg-11_UBL_adapter"/>
</dbReference>
<keyword evidence="6" id="KW-1185">Reference proteome</keyword>
<dbReference type="InterPro" id="IPR055142">
    <property type="entry name" value="ZER1-like_C"/>
</dbReference>
<dbReference type="Proteomes" id="UP000550707">
    <property type="component" value="Unassembled WGS sequence"/>
</dbReference>
<dbReference type="EMBL" id="JACASF010000012">
    <property type="protein sequence ID" value="KAF6445719.1"/>
    <property type="molecule type" value="Genomic_DNA"/>
</dbReference>
<dbReference type="PANTHER" id="PTHR12904">
    <property type="match status" value="1"/>
</dbReference>